<evidence type="ECO:0000256" key="3">
    <source>
        <dbReference type="ARBA" id="ARBA00022946"/>
    </source>
</evidence>
<comment type="subcellular location">
    <subcellularLocation>
        <location evidence="1">Mitochondrion</location>
    </subcellularLocation>
</comment>
<keyword evidence="4" id="KW-0496">Mitochondrion</keyword>
<evidence type="ECO:0000256" key="1">
    <source>
        <dbReference type="ARBA" id="ARBA00004173"/>
    </source>
</evidence>
<comment type="similarity">
    <text evidence="2">Belongs to the complex I LYR family.</text>
</comment>
<feature type="domain" description="Complex 1 LYR protein" evidence="7">
    <location>
        <begin position="45"/>
        <end position="101"/>
    </location>
</feature>
<name>A0ABR4BSC3_9HELO</name>
<sequence>MQLLPRQSQCLRIIIRSRSYASQAKKRSSRLQSTISLDHFLQRSKAISLWRSIVRGCKKISDPGTKAETLRFAREEFVRNKEVKDITQIRYLISTGKTQWEGMERQPINWNETRLEMWRGILFSLQALLLRLLLQSQHPSSHGLIIPNTIFSKFRHAIGSQTPAYAYICSVVFYTLLPRNSPSSILISSTGQ</sequence>
<gene>
    <name evidence="8" type="ORF">VTL71DRAFT_9192</name>
</gene>
<evidence type="ECO:0000259" key="7">
    <source>
        <dbReference type="Pfam" id="PF05347"/>
    </source>
</evidence>
<dbReference type="PANTHER" id="PTHR13675:SF0">
    <property type="entry name" value="LYR MOTIF-CONTAINING PROTEIN 2"/>
    <property type="match status" value="1"/>
</dbReference>
<evidence type="ECO:0000313" key="8">
    <source>
        <dbReference type="EMBL" id="KAL2060551.1"/>
    </source>
</evidence>
<dbReference type="Proteomes" id="UP001595075">
    <property type="component" value="Unassembled WGS sequence"/>
</dbReference>
<dbReference type="InterPro" id="IPR045293">
    <property type="entry name" value="Complex1_LYR_LYRM2"/>
</dbReference>
<dbReference type="Pfam" id="PF05347">
    <property type="entry name" value="Complex1_LYR"/>
    <property type="match status" value="1"/>
</dbReference>
<keyword evidence="9" id="KW-1185">Reference proteome</keyword>
<accession>A0ABR4BSC3</accession>
<proteinExistence type="inferred from homology"/>
<organism evidence="8 9">
    <name type="scientific">Oculimacula yallundae</name>
    <dbReference type="NCBI Taxonomy" id="86028"/>
    <lineage>
        <taxon>Eukaryota</taxon>
        <taxon>Fungi</taxon>
        <taxon>Dikarya</taxon>
        <taxon>Ascomycota</taxon>
        <taxon>Pezizomycotina</taxon>
        <taxon>Leotiomycetes</taxon>
        <taxon>Helotiales</taxon>
        <taxon>Ploettnerulaceae</taxon>
        <taxon>Oculimacula</taxon>
    </lineage>
</organism>
<reference evidence="8 9" key="1">
    <citation type="journal article" date="2024" name="Commun. Biol.">
        <title>Comparative genomic analysis of thermophilic fungi reveals convergent evolutionary adaptations and gene losses.</title>
        <authorList>
            <person name="Steindorff A.S."/>
            <person name="Aguilar-Pontes M.V."/>
            <person name="Robinson A.J."/>
            <person name="Andreopoulos B."/>
            <person name="LaButti K."/>
            <person name="Kuo A."/>
            <person name="Mondo S."/>
            <person name="Riley R."/>
            <person name="Otillar R."/>
            <person name="Haridas S."/>
            <person name="Lipzen A."/>
            <person name="Grimwood J."/>
            <person name="Schmutz J."/>
            <person name="Clum A."/>
            <person name="Reid I.D."/>
            <person name="Moisan M.C."/>
            <person name="Butler G."/>
            <person name="Nguyen T.T.M."/>
            <person name="Dewar K."/>
            <person name="Conant G."/>
            <person name="Drula E."/>
            <person name="Henrissat B."/>
            <person name="Hansel C."/>
            <person name="Singer S."/>
            <person name="Hutchinson M.I."/>
            <person name="de Vries R.P."/>
            <person name="Natvig D.O."/>
            <person name="Powell A.J."/>
            <person name="Tsang A."/>
            <person name="Grigoriev I.V."/>
        </authorList>
    </citation>
    <scope>NUCLEOTIDE SEQUENCE [LARGE SCALE GENOMIC DNA]</scope>
    <source>
        <strain evidence="8 9">CBS 494.80</strain>
    </source>
</reference>
<protein>
    <recommendedName>
        <fullName evidence="5">LYR motif-containing protein 2</fullName>
    </recommendedName>
</protein>
<keyword evidence="3" id="KW-0809">Transit peptide</keyword>
<evidence type="ECO:0000313" key="9">
    <source>
        <dbReference type="Proteomes" id="UP001595075"/>
    </source>
</evidence>
<evidence type="ECO:0000256" key="6">
    <source>
        <dbReference type="ARBA" id="ARBA00044735"/>
    </source>
</evidence>
<evidence type="ECO:0000256" key="4">
    <source>
        <dbReference type="ARBA" id="ARBA00023128"/>
    </source>
</evidence>
<dbReference type="EMBL" id="JAZHXI010000021">
    <property type="protein sequence ID" value="KAL2060551.1"/>
    <property type="molecule type" value="Genomic_DNA"/>
</dbReference>
<evidence type="ECO:0000256" key="5">
    <source>
        <dbReference type="ARBA" id="ARBA00026235"/>
    </source>
</evidence>
<dbReference type="InterPro" id="IPR008011">
    <property type="entry name" value="Complex1_LYR_dom"/>
</dbReference>
<comment type="function">
    <text evidence="6">Involved in efficient integration of the N-module into mitochondrial respiratory chain complex I.</text>
</comment>
<dbReference type="PANTHER" id="PTHR13675">
    <property type="entry name" value="LYR MOTIF-CONTAINING PROTEIN 2"/>
    <property type="match status" value="1"/>
</dbReference>
<evidence type="ECO:0000256" key="2">
    <source>
        <dbReference type="ARBA" id="ARBA00009508"/>
    </source>
</evidence>
<dbReference type="CDD" id="cd20262">
    <property type="entry name" value="Complex1_LYR_LYRM2"/>
    <property type="match status" value="1"/>
</dbReference>
<comment type="caution">
    <text evidence="8">The sequence shown here is derived from an EMBL/GenBank/DDBJ whole genome shotgun (WGS) entry which is preliminary data.</text>
</comment>